<accession>A0A8G7WMU0</accession>
<dbReference type="PANTHER" id="PTHR32182:SF22">
    <property type="entry name" value="ATP-DEPENDENT ENDONUCLEASE, OLD FAMILY-RELATED"/>
    <property type="match status" value="1"/>
</dbReference>
<keyword evidence="2" id="KW-0547">Nucleotide-binding</keyword>
<reference evidence="2 3" key="1">
    <citation type="submission" date="2020-05" db="EMBL/GenBank/DDBJ databases">
        <title>Epidemiological investigations into extended-spectrum beta-lactam resistant Escherichia coli ST457 carried by Australian Silver gulls identified clonal lineages that cause ExPEC disease.</title>
        <authorList>
            <person name="Nesporova K."/>
            <person name="Wyrsch E.R."/>
            <person name="Valcek A."/>
            <person name="Bitar I."/>
            <person name="Chaw K."/>
            <person name="Harris P."/>
            <person name="Hrabak J."/>
            <person name="Djordjevic S.P."/>
            <person name="Dolejska M."/>
        </authorList>
    </citation>
    <scope>NUCLEOTIDE SEQUENCE [LARGE SCALE GENOMIC DNA]</scope>
    <source>
        <strain evidence="2 3">CE1966</strain>
    </source>
</reference>
<dbReference type="EMBL" id="JABFNF010000008">
    <property type="protein sequence ID" value="MBA1886851.1"/>
    <property type="molecule type" value="Genomic_DNA"/>
</dbReference>
<sequence length="577" mass="66507">MEIILPKNTLYDREQNVFFEKVTALIGENGAGKSSILQSVFINCLTKKYLPETKVVCFSSGQNEKYSTYFSDYLSHERQANRGLNLDCCYYDKSWSKLLIFISTICKSNGLVRNFLCEKGYIDVSDDKNDDISSKLTLTVRVNSAYVNRVKMALAQEEQGIENTLRYSAYHRTLESFINNIVNADYDFESPLEAQEILLTHSNFFNPSFEEAEDSFFDPIITFFTQAADNDYFIIKPSLQLEFKNNIELNDISDGEYQVLFLYSLLDIFDSPNTLFLLDEIDSHLHYKNIELLWHRLHSINGYAITTTHLLDSITATDNDFKNLKIVDKGKIKEDDKIKTIIERLSVLTRISDVQFEVCRKLENIVLMDDYNDWTIFYALAKKKGLDVSKLDGLHAIKQSSGYDNLNQEFAKPKIEWINSLLNVNTDKKVKRIFMICDKDEAPITYQKDGVQVNGSEYSKHIAKLENKNKNKIYLLAWKRREIKNYLLSYTALSHHGFIEQINNGDLPANSYLKENDPGDNSAISRLNVKHCITKIIDSDGIGLDISKLYSYIELIPPAEISEDIVNMYNFLVEKLK</sequence>
<gene>
    <name evidence="2" type="ORF">HLX92_11800</name>
</gene>
<comment type="caution">
    <text evidence="2">The sequence shown here is derived from an EMBL/GenBank/DDBJ whole genome shotgun (WGS) entry which is preliminary data.</text>
</comment>
<dbReference type="RefSeq" id="WP_061092743.1">
    <property type="nucleotide sequence ID" value="NZ_AP017617.1"/>
</dbReference>
<evidence type="ECO:0000313" key="2">
    <source>
        <dbReference type="EMBL" id="MBA1886851.1"/>
    </source>
</evidence>
<dbReference type="Gene3D" id="3.40.50.300">
    <property type="entry name" value="P-loop containing nucleotide triphosphate hydrolases"/>
    <property type="match status" value="1"/>
</dbReference>
<protein>
    <submittedName>
        <fullName evidence="2">ATP-binding protein</fullName>
    </submittedName>
</protein>
<keyword evidence="2" id="KW-0067">ATP-binding</keyword>
<dbReference type="GO" id="GO:0016887">
    <property type="term" value="F:ATP hydrolysis activity"/>
    <property type="evidence" value="ECO:0007669"/>
    <property type="project" value="InterPro"/>
</dbReference>
<feature type="domain" description="ATPase AAA-type core" evidence="1">
    <location>
        <begin position="199"/>
        <end position="297"/>
    </location>
</feature>
<proteinExistence type="predicted"/>
<dbReference type="GO" id="GO:0000731">
    <property type="term" value="P:DNA synthesis involved in DNA repair"/>
    <property type="evidence" value="ECO:0007669"/>
    <property type="project" value="TreeGrafter"/>
</dbReference>
<dbReference type="GO" id="GO:0005524">
    <property type="term" value="F:ATP binding"/>
    <property type="evidence" value="ECO:0007669"/>
    <property type="project" value="UniProtKB-KW"/>
</dbReference>
<dbReference type="SUPFAM" id="SSF52540">
    <property type="entry name" value="P-loop containing nucleoside triphosphate hydrolases"/>
    <property type="match status" value="1"/>
</dbReference>
<evidence type="ECO:0000313" key="3">
    <source>
        <dbReference type="Proteomes" id="UP000523197"/>
    </source>
</evidence>
<name>A0A8G7WMU0_ECOLX</name>
<dbReference type="InterPro" id="IPR027417">
    <property type="entry name" value="P-loop_NTPase"/>
</dbReference>
<dbReference type="Proteomes" id="UP000523197">
    <property type="component" value="Unassembled WGS sequence"/>
</dbReference>
<organism evidence="2 3">
    <name type="scientific">Escherichia coli</name>
    <dbReference type="NCBI Taxonomy" id="562"/>
    <lineage>
        <taxon>Bacteria</taxon>
        <taxon>Pseudomonadati</taxon>
        <taxon>Pseudomonadota</taxon>
        <taxon>Gammaproteobacteria</taxon>
        <taxon>Enterobacterales</taxon>
        <taxon>Enterobacteriaceae</taxon>
        <taxon>Escherichia</taxon>
    </lineage>
</organism>
<dbReference type="InterPro" id="IPR003959">
    <property type="entry name" value="ATPase_AAA_core"/>
</dbReference>
<dbReference type="AlphaFoldDB" id="A0A8G7WMU0"/>
<evidence type="ECO:0000259" key="1">
    <source>
        <dbReference type="Pfam" id="PF13304"/>
    </source>
</evidence>
<dbReference type="Pfam" id="PF13304">
    <property type="entry name" value="AAA_21"/>
    <property type="match status" value="1"/>
</dbReference>
<dbReference type="PANTHER" id="PTHR32182">
    <property type="entry name" value="DNA REPLICATION AND REPAIR PROTEIN RECF"/>
    <property type="match status" value="1"/>
</dbReference>
<dbReference type="GO" id="GO:0006302">
    <property type="term" value="P:double-strand break repair"/>
    <property type="evidence" value="ECO:0007669"/>
    <property type="project" value="TreeGrafter"/>
</dbReference>